<name>A0A5C6BY32_9BACT</name>
<dbReference type="AlphaFoldDB" id="A0A5C6BY32"/>
<protein>
    <submittedName>
        <fullName evidence="1">Uncharacterized protein</fullName>
    </submittedName>
</protein>
<keyword evidence="2" id="KW-1185">Reference proteome</keyword>
<dbReference type="EMBL" id="SJPU01000002">
    <property type="protein sequence ID" value="TWU16156.1"/>
    <property type="molecule type" value="Genomic_DNA"/>
</dbReference>
<proteinExistence type="predicted"/>
<reference evidence="1 2" key="1">
    <citation type="journal article" date="2020" name="Antonie Van Leeuwenhoek">
        <title>Rhodopirellula heiligendammensis sp. nov., Rhodopirellula pilleata sp. nov., and Rhodopirellula solitaria sp. nov. isolated from natural or artificial marine surfaces in Northern Germany and California, USA, and emended description of the genus Rhodopirellula.</title>
        <authorList>
            <person name="Kallscheuer N."/>
            <person name="Wiegand S."/>
            <person name="Jogler M."/>
            <person name="Boedeker C."/>
            <person name="Peeters S.H."/>
            <person name="Rast P."/>
            <person name="Heuer A."/>
            <person name="Jetten M.S.M."/>
            <person name="Rohde M."/>
            <person name="Jogler C."/>
        </authorList>
    </citation>
    <scope>NUCLEOTIDE SEQUENCE [LARGE SCALE GENOMIC DNA]</scope>
    <source>
        <strain evidence="1 2">Poly21</strain>
    </source>
</reference>
<evidence type="ECO:0000313" key="1">
    <source>
        <dbReference type="EMBL" id="TWU16156.1"/>
    </source>
</evidence>
<organism evidence="1 2">
    <name type="scientific">Allorhodopirellula heiligendammensis</name>
    <dbReference type="NCBI Taxonomy" id="2714739"/>
    <lineage>
        <taxon>Bacteria</taxon>
        <taxon>Pseudomonadati</taxon>
        <taxon>Planctomycetota</taxon>
        <taxon>Planctomycetia</taxon>
        <taxon>Pirellulales</taxon>
        <taxon>Pirellulaceae</taxon>
        <taxon>Allorhodopirellula</taxon>
    </lineage>
</organism>
<accession>A0A5C6BY32</accession>
<evidence type="ECO:0000313" key="2">
    <source>
        <dbReference type="Proteomes" id="UP000319908"/>
    </source>
</evidence>
<comment type="caution">
    <text evidence="1">The sequence shown here is derived from an EMBL/GenBank/DDBJ whole genome shotgun (WGS) entry which is preliminary data.</text>
</comment>
<dbReference type="Proteomes" id="UP000319908">
    <property type="component" value="Unassembled WGS sequence"/>
</dbReference>
<gene>
    <name evidence="1" type="ORF">Poly21_33610</name>
</gene>
<sequence>MEAKILCLEIQDASKSRIDAHWRIGEIVRVKVKMRTVCDERECPLFCRVASEADGLINNSHDFYFHLQRR</sequence>